<accession>A0A0S1AUL2</accession>
<feature type="domain" description="DUF4010" evidence="2">
    <location>
        <begin position="175"/>
        <end position="383"/>
    </location>
</feature>
<feature type="transmembrane region" description="Helical" evidence="1">
    <location>
        <begin position="387"/>
        <end position="409"/>
    </location>
</feature>
<proteinExistence type="predicted"/>
<feature type="transmembrane region" description="Helical" evidence="1">
    <location>
        <begin position="299"/>
        <end position="318"/>
    </location>
</feature>
<keyword evidence="1" id="KW-0812">Transmembrane</keyword>
<dbReference type="PATRIC" id="fig|128780.6.peg.18"/>
<name>A0A0S1AUL2_9GAMM</name>
<evidence type="ECO:0000313" key="3">
    <source>
        <dbReference type="EMBL" id="ALJ26485.1"/>
    </source>
</evidence>
<feature type="transmembrane region" description="Helical" evidence="1">
    <location>
        <begin position="222"/>
        <end position="249"/>
    </location>
</feature>
<sequence>MDWEQATQSLPAALGIGLLIGAVRERQHGNATTLQAGVRTHALLALMGTVGIAFGQAVFLVVLLAAALLAWSSYRITARADPGLTGEIALLLTVLLGGLAFDAPELAAALGVVVAILLWAKAPLARLSRDVISDQEMRDALLLAASALVVLPLLPDEAIDPWGVLVPSKLWQIVVLVMGVGMLGHLALRMVGARWGLPMAGFFSGFASSTAAVAGFGRGSRVAAVLVGPSASAALLANLASLMLFAAVIGTTSPALLRASAWPLLAAALALLAFSLLGLRHVKEEAVPRTATAKALRLGHAVMIALVIAAVLLVSEWLRQVFGQAGALVGATIAALGELHAAAAGIASLNASGGLQLDAARWGVVALLASASLAKSVLAFASGGPRYGVAVGAGLAAMVAGAAATTWLVPA</sequence>
<dbReference type="Proteomes" id="UP000061010">
    <property type="component" value="Chromosome"/>
</dbReference>
<protein>
    <submittedName>
        <fullName evidence="3">Membrane protein</fullName>
    </submittedName>
</protein>
<dbReference type="KEGG" id="sacz:AOT14_00170"/>
<feature type="transmembrane region" description="Helical" evidence="1">
    <location>
        <begin position="83"/>
        <end position="101"/>
    </location>
</feature>
<dbReference type="PANTHER" id="PTHR39084">
    <property type="entry name" value="MEMBRANE PROTEIN-RELATED"/>
    <property type="match status" value="1"/>
</dbReference>
<feature type="transmembrane region" description="Helical" evidence="1">
    <location>
        <begin position="359"/>
        <end position="380"/>
    </location>
</feature>
<feature type="transmembrane region" description="Helical" evidence="1">
    <location>
        <begin position="195"/>
        <end position="216"/>
    </location>
</feature>
<evidence type="ECO:0000313" key="4">
    <source>
        <dbReference type="Proteomes" id="UP000061010"/>
    </source>
</evidence>
<dbReference type="InterPro" id="IPR025105">
    <property type="entry name" value="DUF4010"/>
</dbReference>
<reference evidence="3 4" key="1">
    <citation type="journal article" date="2015" name="Genome Announc.">
        <title>Complete Genome Sequencing of Stenotrophomonas acidaminiphila ZAC14D2_NAIMI4_2, a Multidrug-Resistant Strain Isolated from Sediments of a Polluted River in Mexico, Uncovers New Antibiotic Resistance Genes and a Novel Class-II Lasso Peptide Biosynthesis Gene Cluster.</title>
        <authorList>
            <person name="Vinuesa P."/>
            <person name="Ochoa-Sanchez L.E."/>
        </authorList>
    </citation>
    <scope>NUCLEOTIDE SEQUENCE [LARGE SCALE GENOMIC DNA]</scope>
    <source>
        <strain evidence="3 4">ZAC14D2_NAIMI4_2</strain>
    </source>
</reference>
<feature type="transmembrane region" description="Helical" evidence="1">
    <location>
        <begin position="137"/>
        <end position="155"/>
    </location>
</feature>
<gene>
    <name evidence="3" type="ORF">AOT14_00170</name>
</gene>
<dbReference type="AlphaFoldDB" id="A0A0S1AUL2"/>
<organism evidence="3 4">
    <name type="scientific">Stenotrophomonas acidaminiphila</name>
    <dbReference type="NCBI Taxonomy" id="128780"/>
    <lineage>
        <taxon>Bacteria</taxon>
        <taxon>Pseudomonadati</taxon>
        <taxon>Pseudomonadota</taxon>
        <taxon>Gammaproteobacteria</taxon>
        <taxon>Lysobacterales</taxon>
        <taxon>Lysobacteraceae</taxon>
        <taxon>Stenotrophomonas</taxon>
    </lineage>
</organism>
<keyword evidence="1" id="KW-1133">Transmembrane helix</keyword>
<dbReference type="PANTHER" id="PTHR39084:SF1">
    <property type="entry name" value="DUF4010 DOMAIN-CONTAINING PROTEIN"/>
    <property type="match status" value="1"/>
</dbReference>
<dbReference type="EMBL" id="CP012900">
    <property type="protein sequence ID" value="ALJ26485.1"/>
    <property type="molecule type" value="Genomic_DNA"/>
</dbReference>
<keyword evidence="4" id="KW-1185">Reference proteome</keyword>
<dbReference type="Pfam" id="PF13194">
    <property type="entry name" value="DUF4010"/>
    <property type="match status" value="1"/>
</dbReference>
<feature type="transmembrane region" description="Helical" evidence="1">
    <location>
        <begin position="325"/>
        <end position="347"/>
    </location>
</feature>
<evidence type="ECO:0000256" key="1">
    <source>
        <dbReference type="SAM" id="Phobius"/>
    </source>
</evidence>
<keyword evidence="1" id="KW-0472">Membrane</keyword>
<feature type="transmembrane region" description="Helical" evidence="1">
    <location>
        <begin position="107"/>
        <end position="125"/>
    </location>
</feature>
<evidence type="ECO:0000259" key="2">
    <source>
        <dbReference type="Pfam" id="PF13194"/>
    </source>
</evidence>
<feature type="transmembrane region" description="Helical" evidence="1">
    <location>
        <begin position="42"/>
        <end position="71"/>
    </location>
</feature>
<feature type="transmembrane region" description="Helical" evidence="1">
    <location>
        <begin position="261"/>
        <end position="279"/>
    </location>
</feature>
<dbReference type="RefSeq" id="WP_054661268.1">
    <property type="nucleotide sequence ID" value="NZ_JAJTTN010000024.1"/>
</dbReference>
<feature type="transmembrane region" description="Helical" evidence="1">
    <location>
        <begin position="170"/>
        <end position="188"/>
    </location>
</feature>